<keyword evidence="5" id="KW-1185">Reference proteome</keyword>
<dbReference type="SMART" id="SM00442">
    <property type="entry name" value="FGF"/>
    <property type="match status" value="1"/>
</dbReference>
<dbReference type="InterPro" id="IPR002209">
    <property type="entry name" value="Fibroblast_GF_fam"/>
</dbReference>
<dbReference type="PANTHER" id="PTHR11486">
    <property type="entry name" value="FIBROBLAST GROWTH FACTOR"/>
    <property type="match status" value="1"/>
</dbReference>
<evidence type="ECO:0000313" key="5">
    <source>
        <dbReference type="Proteomes" id="UP001476798"/>
    </source>
</evidence>
<sequence>MVFKQTKECRVLQHLCKNVDLNAFWTFLFIRLLQLVIFPAGRKIITAHTLCYLHMLFILLPGLTLLSGAKLRQHHLEIIFKVMFGLGTCNVMFLLTWTESNLDPSMVLAQKKKTAEEGGSYFWEDRKRGIFCHHTAHMAWCWPSCFRRSPPGMNSEQSGSPLSLHSQELCSAVPQTLPGMSEGDVTVLPIGAVSLDLSNQEQRALTRLYCGNGGYHLRILSDGKVNGGRQENDTNNILRLKAVSVGVVVIKGEMTGRYLAMDKNGDLYGSQTVNDECYFFEKYEENHYNTYRSQKYSWYVALKKNGEPKRGPDTHRGQQAILFLPRPAGNA</sequence>
<protein>
    <recommendedName>
        <fullName evidence="2">Fibroblast growth factor</fullName>
        <shortName evidence="2">FGF</shortName>
    </recommendedName>
</protein>
<feature type="transmembrane region" description="Helical" evidence="3">
    <location>
        <begin position="78"/>
        <end position="97"/>
    </location>
</feature>
<accession>A0ABV0PCE4</accession>
<dbReference type="SUPFAM" id="SSF50353">
    <property type="entry name" value="Cytokine"/>
    <property type="match status" value="1"/>
</dbReference>
<comment type="caution">
    <text evidence="4">The sequence shown here is derived from an EMBL/GenBank/DDBJ whole genome shotgun (WGS) entry which is preliminary data.</text>
</comment>
<evidence type="ECO:0000313" key="4">
    <source>
        <dbReference type="EMBL" id="MEQ2181133.1"/>
    </source>
</evidence>
<dbReference type="PRINTS" id="PR00263">
    <property type="entry name" value="HBGFFGF"/>
</dbReference>
<evidence type="ECO:0000256" key="1">
    <source>
        <dbReference type="ARBA" id="ARBA00007936"/>
    </source>
</evidence>
<proteinExistence type="inferred from homology"/>
<comment type="similarity">
    <text evidence="1 2">Belongs to the heparin-binding growth factors family.</text>
</comment>
<dbReference type="EMBL" id="JAHRIO010070398">
    <property type="protein sequence ID" value="MEQ2181133.1"/>
    <property type="molecule type" value="Genomic_DNA"/>
</dbReference>
<feature type="transmembrane region" description="Helical" evidence="3">
    <location>
        <begin position="21"/>
        <end position="38"/>
    </location>
</feature>
<name>A0ABV0PCE4_9TELE</name>
<dbReference type="Pfam" id="PF00167">
    <property type="entry name" value="FGF"/>
    <property type="match status" value="1"/>
</dbReference>
<reference evidence="4 5" key="1">
    <citation type="submission" date="2021-06" db="EMBL/GenBank/DDBJ databases">
        <authorList>
            <person name="Palmer J.M."/>
        </authorList>
    </citation>
    <scope>NUCLEOTIDE SEQUENCE [LARGE SCALE GENOMIC DNA]</scope>
    <source>
        <strain evidence="4 5">GA_2019</strain>
        <tissue evidence="4">Muscle</tissue>
    </source>
</reference>
<evidence type="ECO:0000256" key="2">
    <source>
        <dbReference type="RuleBase" id="RU049442"/>
    </source>
</evidence>
<keyword evidence="3" id="KW-0472">Membrane</keyword>
<dbReference type="InterPro" id="IPR008996">
    <property type="entry name" value="IL1/FGF"/>
</dbReference>
<keyword evidence="3" id="KW-1133">Transmembrane helix</keyword>
<evidence type="ECO:0000256" key="3">
    <source>
        <dbReference type="SAM" id="Phobius"/>
    </source>
</evidence>
<dbReference type="Gene3D" id="2.80.10.50">
    <property type="match status" value="1"/>
</dbReference>
<gene>
    <name evidence="4" type="ORF">GOODEAATRI_008218</name>
</gene>
<feature type="transmembrane region" description="Helical" evidence="3">
    <location>
        <begin position="44"/>
        <end position="66"/>
    </location>
</feature>
<dbReference type="Proteomes" id="UP001476798">
    <property type="component" value="Unassembled WGS sequence"/>
</dbReference>
<dbReference type="PRINTS" id="PR00262">
    <property type="entry name" value="IL1HBGF"/>
</dbReference>
<keyword evidence="3" id="KW-0812">Transmembrane</keyword>
<dbReference type="PROSITE" id="PS00247">
    <property type="entry name" value="HBGF_FGF"/>
    <property type="match status" value="1"/>
</dbReference>
<dbReference type="CDD" id="cd23304">
    <property type="entry name" value="beta-trefoil_FGF1-like"/>
    <property type="match status" value="1"/>
</dbReference>
<organism evidence="4 5">
    <name type="scientific">Goodea atripinnis</name>
    <dbReference type="NCBI Taxonomy" id="208336"/>
    <lineage>
        <taxon>Eukaryota</taxon>
        <taxon>Metazoa</taxon>
        <taxon>Chordata</taxon>
        <taxon>Craniata</taxon>
        <taxon>Vertebrata</taxon>
        <taxon>Euteleostomi</taxon>
        <taxon>Actinopterygii</taxon>
        <taxon>Neopterygii</taxon>
        <taxon>Teleostei</taxon>
        <taxon>Neoteleostei</taxon>
        <taxon>Acanthomorphata</taxon>
        <taxon>Ovalentaria</taxon>
        <taxon>Atherinomorphae</taxon>
        <taxon>Cyprinodontiformes</taxon>
        <taxon>Goodeidae</taxon>
        <taxon>Goodea</taxon>
    </lineage>
</organism>